<gene>
    <name evidence="1" type="ORF">DF3PB_670004</name>
</gene>
<evidence type="ECO:0000313" key="1">
    <source>
        <dbReference type="EMBL" id="SUS08413.1"/>
    </source>
</evidence>
<accession>A0A380TL28</accession>
<protein>
    <submittedName>
        <fullName evidence="1">Uncharacterized protein</fullName>
    </submittedName>
</protein>
<organism evidence="1">
    <name type="scientific">metagenome</name>
    <dbReference type="NCBI Taxonomy" id="256318"/>
    <lineage>
        <taxon>unclassified sequences</taxon>
        <taxon>metagenomes</taxon>
    </lineage>
</organism>
<sequence length="143" mass="15975">MSEACGYNPLRWDCAAQGCFNLKRRPKIELFAECFPGRINFGDVDGIVEIGGNALLMEWKSEARELPAGQRLLYQRLSRSGPVAVMIVVGNAETMLVDGTSIFDRGLRYPPHGYEPADLACIKRRLAAWSEWAERHPAIGLPR</sequence>
<reference evidence="1" key="1">
    <citation type="submission" date="2018-07" db="EMBL/GenBank/DDBJ databases">
        <authorList>
            <person name="Quirk P.G."/>
            <person name="Krulwich T.A."/>
        </authorList>
    </citation>
    <scope>NUCLEOTIDE SEQUENCE</scope>
</reference>
<dbReference type="EMBL" id="UIDG01000620">
    <property type="protein sequence ID" value="SUS08413.1"/>
    <property type="molecule type" value="Genomic_DNA"/>
</dbReference>
<name>A0A380TL28_9ZZZZ</name>
<proteinExistence type="predicted"/>
<dbReference type="AlphaFoldDB" id="A0A380TL28"/>